<keyword evidence="1" id="KW-0732">Signal</keyword>
<evidence type="ECO:0000313" key="4">
    <source>
        <dbReference type="Proteomes" id="UP000031036"/>
    </source>
</evidence>
<dbReference type="InterPro" id="IPR002049">
    <property type="entry name" value="LE_dom"/>
</dbReference>
<dbReference type="InterPro" id="IPR032487">
    <property type="entry name" value="ABA-1_nematode"/>
</dbReference>
<name>A0A0B2VK54_TOXCA</name>
<protein>
    <submittedName>
        <fullName evidence="3">DVA-1 polyprotein</fullName>
    </submittedName>
</protein>
<keyword evidence="4" id="KW-1185">Reference proteome</keyword>
<gene>
    <name evidence="3" type="primary">DVA-1</name>
    <name evidence="3" type="ORF">Tcan_04356</name>
</gene>
<feature type="signal peptide" evidence="1">
    <location>
        <begin position="1"/>
        <end position="21"/>
    </location>
</feature>
<comment type="caution">
    <text evidence="3">The sequence shown here is derived from an EMBL/GenBank/DDBJ whole genome shotgun (WGS) entry which is preliminary data.</text>
</comment>
<dbReference type="Pfam" id="PF16469">
    <property type="entry name" value="NPA"/>
    <property type="match status" value="3"/>
</dbReference>
<dbReference type="EMBL" id="JPKZ01001540">
    <property type="protein sequence ID" value="KHN81410.1"/>
    <property type="molecule type" value="Genomic_DNA"/>
</dbReference>
<reference evidence="3 4" key="1">
    <citation type="submission" date="2014-11" db="EMBL/GenBank/DDBJ databases">
        <title>Genetic blueprint of the zoonotic pathogen Toxocara canis.</title>
        <authorList>
            <person name="Zhu X.-Q."/>
            <person name="Korhonen P.K."/>
            <person name="Cai H."/>
            <person name="Young N.D."/>
            <person name="Nejsum P."/>
            <person name="von Samson-Himmelstjerna G."/>
            <person name="Boag P.R."/>
            <person name="Tan P."/>
            <person name="Li Q."/>
            <person name="Min J."/>
            <person name="Yang Y."/>
            <person name="Wang X."/>
            <person name="Fang X."/>
            <person name="Hall R.S."/>
            <person name="Hofmann A."/>
            <person name="Sternberg P.W."/>
            <person name="Jex A.R."/>
            <person name="Gasser R.B."/>
        </authorList>
    </citation>
    <scope>NUCLEOTIDE SEQUENCE [LARGE SCALE GENOMIC DNA]</scope>
    <source>
        <strain evidence="3">PN_DK_2014</strain>
    </source>
</reference>
<dbReference type="STRING" id="6265.A0A0B2VK54"/>
<dbReference type="OrthoDB" id="5985440at2759"/>
<dbReference type="Gene3D" id="1.10.533.30">
    <property type="entry name" value="Nematode polyprotein allergen ABA-1"/>
    <property type="match status" value="4"/>
</dbReference>
<feature type="domain" description="Polyprotein allergen nematode" evidence="2">
    <location>
        <begin position="879"/>
        <end position="992"/>
    </location>
</feature>
<evidence type="ECO:0000259" key="2">
    <source>
        <dbReference type="Pfam" id="PF16469"/>
    </source>
</evidence>
<evidence type="ECO:0000313" key="3">
    <source>
        <dbReference type="EMBL" id="KHN81410.1"/>
    </source>
</evidence>
<feature type="domain" description="Polyprotein allergen nematode" evidence="2">
    <location>
        <begin position="681"/>
        <end position="795"/>
    </location>
</feature>
<feature type="domain" description="Polyprotein allergen nematode" evidence="2">
    <location>
        <begin position="548"/>
        <end position="664"/>
    </location>
</feature>
<dbReference type="Proteomes" id="UP000031036">
    <property type="component" value="Unassembled WGS sequence"/>
</dbReference>
<dbReference type="InterPro" id="IPR038289">
    <property type="entry name" value="DVA-1_sf"/>
</dbReference>
<proteinExistence type="predicted"/>
<accession>A0A0B2VK54</accession>
<sequence>MRLWLDALVVLLCAMLMRSSGLHLSGNDRASARLERIASHRHENESTLVPVDILSWKEKFLLRYYNCTPWMRNSTAISDEALREVQTLLKNENLLEEAVLAHAEAEPNGSFIANKTRECFNKLAIIGEKLERLNGARHKSVLQPSAHPVAHKNVHHRRQYDIEKVLSHWQLRKLHSYLTKTGDSESIIKALRHHFHHLPMTTQSHLIDEFFQYSPSLRRGAIGQRQQRSVGSAKATIYPRSYQSIANPIDRPKGVYRTSLPALTPNCFSVAFYQILPTEFVSPSYTMKPLIMLITSPSKIAKEAVLAHAEAEPNGSFIANKTRECFNKLAIIGEKLERLNGARHKSVLQPSAHPVAHKNVHHRRQYDIEKVLSHWQLRKLHSYLTKTGDSESIIKALRHHFHHLPMTTQSHLIDEFFQYSPSLRRGAIGQRQQRSVGSAKATIYPRSYQSIANPIDRPKDSSLQRRTLFGDSMVGINRIAANHSLKAIHGTRKLMMKYLNWLSADQRTTLSALLDIGIEGKMLVEKAFEYIMHLRGRSREEAIHGTRKLMMKYLNWLSADQRTTLSALLDIGIEGKMLVEKAFEYIMHLRGRSREEAMRALTRLCIDLASKPFGHAHTTRINQMYKLDSRDGDTERKFDELTSEFSGRHKQQYDQVLSTCQLVFGPHHGQLRRIRKHIIDETHLYWLTVDQKEQIEKMRSDGVSESKILTELADFYSHLSSTMQRNVSAELKPFCNEQLKRLVGEVAFNELRAIYDESGSVKQLTNKYMQVIGALDSEQQRVDAERVGLFCKKIYRMSRFDPTYLTTWLSAEQRLVGEVAFNELRAIYDESGSVKQLTNKYMQVIGALDSEQQRVDAERVGLFCKKIYRMSRFDPTYLTTWLSAEQKRELQHMIEDAKIGDEAVYDRLFEFYEGTKGEKKNDAREIIESGCKWFIAHMLGEDIADSIEEQRLSGNFSAQMLSAKLVKHVSEIENEKHRIKTQKTLPICKQIYLGYMGECFCNGHSSICNRTTHSCLGCADNTEGIQCERNGSECFVNDDALLECRDRPGEVPSTTYNLHSTPLTKSKDEN</sequence>
<feature type="chain" id="PRO_5002077339" evidence="1">
    <location>
        <begin position="22"/>
        <end position="1070"/>
    </location>
</feature>
<dbReference type="AlphaFoldDB" id="A0A0B2VK54"/>
<evidence type="ECO:0000256" key="1">
    <source>
        <dbReference type="SAM" id="SignalP"/>
    </source>
</evidence>
<organism evidence="3 4">
    <name type="scientific">Toxocara canis</name>
    <name type="common">Canine roundworm</name>
    <dbReference type="NCBI Taxonomy" id="6265"/>
    <lineage>
        <taxon>Eukaryota</taxon>
        <taxon>Metazoa</taxon>
        <taxon>Ecdysozoa</taxon>
        <taxon>Nematoda</taxon>
        <taxon>Chromadorea</taxon>
        <taxon>Rhabditida</taxon>
        <taxon>Spirurina</taxon>
        <taxon>Ascaridomorpha</taxon>
        <taxon>Ascaridoidea</taxon>
        <taxon>Toxocaridae</taxon>
        <taxon>Toxocara</taxon>
    </lineage>
</organism>
<dbReference type="CDD" id="cd00055">
    <property type="entry name" value="EGF_Lam"/>
    <property type="match status" value="1"/>
</dbReference>